<name>A0A2P2PQH5_RHIMU</name>
<reference evidence="1" key="1">
    <citation type="submission" date="2018-02" db="EMBL/GenBank/DDBJ databases">
        <title>Rhizophora mucronata_Transcriptome.</title>
        <authorList>
            <person name="Meera S.P."/>
            <person name="Sreeshan A."/>
            <person name="Augustine A."/>
        </authorList>
    </citation>
    <scope>NUCLEOTIDE SEQUENCE</scope>
    <source>
        <tissue evidence="1">Leaf</tissue>
    </source>
</reference>
<dbReference type="EMBL" id="GGEC01076365">
    <property type="protein sequence ID" value="MBX56849.1"/>
    <property type="molecule type" value="Transcribed_RNA"/>
</dbReference>
<protein>
    <submittedName>
        <fullName evidence="1">Uncharacterized protein</fullName>
    </submittedName>
</protein>
<evidence type="ECO:0000313" key="1">
    <source>
        <dbReference type="EMBL" id="MBX56849.1"/>
    </source>
</evidence>
<organism evidence="1">
    <name type="scientific">Rhizophora mucronata</name>
    <name type="common">Asiatic mangrove</name>
    <dbReference type="NCBI Taxonomy" id="61149"/>
    <lineage>
        <taxon>Eukaryota</taxon>
        <taxon>Viridiplantae</taxon>
        <taxon>Streptophyta</taxon>
        <taxon>Embryophyta</taxon>
        <taxon>Tracheophyta</taxon>
        <taxon>Spermatophyta</taxon>
        <taxon>Magnoliopsida</taxon>
        <taxon>eudicotyledons</taxon>
        <taxon>Gunneridae</taxon>
        <taxon>Pentapetalae</taxon>
        <taxon>rosids</taxon>
        <taxon>fabids</taxon>
        <taxon>Malpighiales</taxon>
        <taxon>Rhizophoraceae</taxon>
        <taxon>Rhizophora</taxon>
    </lineage>
</organism>
<accession>A0A2P2PQH5</accession>
<proteinExistence type="predicted"/>
<dbReference type="AlphaFoldDB" id="A0A2P2PQH5"/>
<sequence length="23" mass="2490">MGPEPLPCRTRSIISCSCLLNKA</sequence>